<dbReference type="SUPFAM" id="SSF55961">
    <property type="entry name" value="Bet v1-like"/>
    <property type="match status" value="1"/>
</dbReference>
<accession>A0A518BF27</accession>
<dbReference type="Pfam" id="PF10604">
    <property type="entry name" value="Polyketide_cyc2"/>
    <property type="match status" value="1"/>
</dbReference>
<dbReference type="RefSeq" id="WP_145062304.1">
    <property type="nucleotide sequence ID" value="NZ_CP036287.1"/>
</dbReference>
<name>A0A518BF27_9BACT</name>
<keyword evidence="2" id="KW-1185">Reference proteome</keyword>
<protein>
    <submittedName>
        <fullName evidence="1">Polyketide cyclase / dehydrase and lipid transport</fullName>
    </submittedName>
</protein>
<dbReference type="Gene3D" id="3.30.530.20">
    <property type="match status" value="1"/>
</dbReference>
<proteinExistence type="predicted"/>
<organism evidence="1 2">
    <name type="scientific">Engelhardtia mirabilis</name>
    <dbReference type="NCBI Taxonomy" id="2528011"/>
    <lineage>
        <taxon>Bacteria</taxon>
        <taxon>Pseudomonadati</taxon>
        <taxon>Planctomycetota</taxon>
        <taxon>Planctomycetia</taxon>
        <taxon>Planctomycetia incertae sedis</taxon>
        <taxon>Engelhardtia</taxon>
    </lineage>
</organism>
<evidence type="ECO:0000313" key="1">
    <source>
        <dbReference type="EMBL" id="QDU65562.1"/>
    </source>
</evidence>
<dbReference type="AlphaFoldDB" id="A0A518BF27"/>
<dbReference type="InterPro" id="IPR023393">
    <property type="entry name" value="START-like_dom_sf"/>
</dbReference>
<evidence type="ECO:0000313" key="2">
    <source>
        <dbReference type="Proteomes" id="UP000316921"/>
    </source>
</evidence>
<gene>
    <name evidence="1" type="ORF">Pla133_06270</name>
</gene>
<dbReference type="EMBL" id="CP036287">
    <property type="protein sequence ID" value="QDU65562.1"/>
    <property type="molecule type" value="Genomic_DNA"/>
</dbReference>
<dbReference type="Proteomes" id="UP000316921">
    <property type="component" value="Chromosome"/>
</dbReference>
<dbReference type="KEGG" id="pbap:Pla133_06270"/>
<sequence length="203" mass="21959">MKWAWALVLSLLIVVAGVEIAGYFLPSRLDVEREAVIAAPVDSLYAKVADLQGWEEWSPILAIGDDLETGVAFLGPPSGLGAQMEVRFGDVLKVLFTVVEAEEPIRFALNSRSGDPSDDLLAGSGFEGWDEFDLEALDASRTRVRWRRTSSEVDSYWLRVIDTVAAKPQVASQLEAGLVALAKACGAPDPEVTEPEPERASGD</sequence>
<reference evidence="1 2" key="1">
    <citation type="submission" date="2019-02" db="EMBL/GenBank/DDBJ databases">
        <title>Deep-cultivation of Planctomycetes and their phenomic and genomic characterization uncovers novel biology.</title>
        <authorList>
            <person name="Wiegand S."/>
            <person name="Jogler M."/>
            <person name="Boedeker C."/>
            <person name="Pinto D."/>
            <person name="Vollmers J."/>
            <person name="Rivas-Marin E."/>
            <person name="Kohn T."/>
            <person name="Peeters S.H."/>
            <person name="Heuer A."/>
            <person name="Rast P."/>
            <person name="Oberbeckmann S."/>
            <person name="Bunk B."/>
            <person name="Jeske O."/>
            <person name="Meyerdierks A."/>
            <person name="Storesund J.E."/>
            <person name="Kallscheuer N."/>
            <person name="Luecker S."/>
            <person name="Lage O.M."/>
            <person name="Pohl T."/>
            <person name="Merkel B.J."/>
            <person name="Hornburger P."/>
            <person name="Mueller R.-W."/>
            <person name="Bruemmer F."/>
            <person name="Labrenz M."/>
            <person name="Spormann A.M."/>
            <person name="Op den Camp H."/>
            <person name="Overmann J."/>
            <person name="Amann R."/>
            <person name="Jetten M.S.M."/>
            <person name="Mascher T."/>
            <person name="Medema M.H."/>
            <person name="Devos D.P."/>
            <person name="Kaster A.-K."/>
            <person name="Ovreas L."/>
            <person name="Rohde M."/>
            <person name="Galperin M.Y."/>
            <person name="Jogler C."/>
        </authorList>
    </citation>
    <scope>NUCLEOTIDE SEQUENCE [LARGE SCALE GENOMIC DNA]</scope>
    <source>
        <strain evidence="1 2">Pla133</strain>
    </source>
</reference>
<dbReference type="InterPro" id="IPR019587">
    <property type="entry name" value="Polyketide_cyclase/dehydratase"/>
</dbReference>